<feature type="region of interest" description="Disordered" evidence="4">
    <location>
        <begin position="561"/>
        <end position="583"/>
    </location>
</feature>
<comment type="subunit">
    <text evidence="2">Heterodimer of SbcC and SbcD.</text>
</comment>
<evidence type="ECO:0000313" key="7">
    <source>
        <dbReference type="Proteomes" id="UP000008363"/>
    </source>
</evidence>
<evidence type="ECO:0000256" key="3">
    <source>
        <dbReference type="ARBA" id="ARBA00013368"/>
    </source>
</evidence>
<feature type="compositionally biased region" description="Basic and acidic residues" evidence="4">
    <location>
        <begin position="573"/>
        <end position="583"/>
    </location>
</feature>
<sequence length="989" mass="105568">MRLHSLRMRAFGPFAGEAEIDFDALAGDGLFLLHGQTGAGKTTVLDGVAFALFGRVPGARDTNRRLHSDHAPAEEVPEVELEATIGGRRLRITRSPEHQRPKKRGTGTTKVQACATLVWVDGSGVDLTRLPEIGEAITGLLGMSAEQFFQVVLLPQGEFARFLRATSEEREGLLERLFDTARFGDVEDWLRNQARVSATVLDDKVAAVDRIAGQITALGGDETADPDMAWAQGCVDSARARAERSSADLAAAQTALDRAQAAHDRGRTLAERRRRGTEAQARLDQLDGGQEKLAATAAALESARRAAPLAPIAEDCDRASAALEKAAAARAQAESELGELPDAVAMCLSDDDEILREAAERWAAESGRLEPLAARVADRPTLVAAVTQIQREVEDADRRLGELDSRLAAAPVRRAGAVDELNRAVDARSQIPRLQSEHDRLSTLAKALRDRDALTPQLVRAGQELRRSDEKHLAAREHLLDVRERRLAGMAAELASKLVAGQPCAVCGSVEHPLPAVGDSATRVEKADEDTAAHTAGAAADDRTRASAQLAALTERRDQLDSVVGDAGSGQVDTDRARNASELADAERRADRVAELERAVKVVDGEVEGWRSERAGTEVVQAARRERLGAARAAVDSLDAEVAEATAGRIDVAGRRAELADLCRRTALVRAARTELAGARHRAAEAVERFAEQCAAAGFGDVAAARAAAATSEAMASWESVLQQAVTTRAAAVETLAAEDVRAAMAVEPVDVDELAANVAAAQEVRDRTAGEHAVAARRLGDLEKYVPEFWSALEAVEPVRARHEELHGLVELVAGRGQNARRMSLHSYVLAARLQEVLIAASVRLRQMSSGRYEFVHSDAVGPRGRRGGLGIDIRDEYTGTLRAATTLSGGETFFASLALALGLADVVSAESGGHVLDTIFIDEGFGTLDPETLDLVMGVLDELRSGGRVVGVVSHVDELRARIPAQLHVQRGEDGSRVRLLGALGVS</sequence>
<evidence type="ECO:0000256" key="1">
    <source>
        <dbReference type="ARBA" id="ARBA00006930"/>
    </source>
</evidence>
<dbReference type="EMBL" id="BAHC01000079">
    <property type="protein sequence ID" value="GAB90011.1"/>
    <property type="molecule type" value="Genomic_DNA"/>
</dbReference>
<dbReference type="SUPFAM" id="SSF52540">
    <property type="entry name" value="P-loop containing nucleoside triphosphate hydrolases"/>
    <property type="match status" value="1"/>
</dbReference>
<dbReference type="Gene3D" id="3.40.50.300">
    <property type="entry name" value="P-loop containing nucleotide triphosphate hydrolases"/>
    <property type="match status" value="2"/>
</dbReference>
<proteinExistence type="inferred from homology"/>
<dbReference type="PANTHER" id="PTHR32114:SF2">
    <property type="entry name" value="ABC TRANSPORTER ABCH.3"/>
    <property type="match status" value="1"/>
</dbReference>
<evidence type="ECO:0000256" key="4">
    <source>
        <dbReference type="SAM" id="MobiDB-lite"/>
    </source>
</evidence>
<dbReference type="GO" id="GO:0006302">
    <property type="term" value="P:double-strand break repair"/>
    <property type="evidence" value="ECO:0007669"/>
    <property type="project" value="InterPro"/>
</dbReference>
<evidence type="ECO:0000313" key="6">
    <source>
        <dbReference type="EMBL" id="GAB90011.1"/>
    </source>
</evidence>
<evidence type="ECO:0000259" key="5">
    <source>
        <dbReference type="Pfam" id="PF13476"/>
    </source>
</evidence>
<gene>
    <name evidence="6" type="primary">sbcC</name>
    <name evidence="6" type="ORF">GORHZ_079_00040</name>
</gene>
<dbReference type="RefSeq" id="WP_006332492.1">
    <property type="nucleotide sequence ID" value="NZ_BAHC01000079.1"/>
</dbReference>
<dbReference type="STRING" id="1108045.GORHZ_079_00040"/>
<feature type="domain" description="Rad50/SbcC-type AAA" evidence="5">
    <location>
        <begin position="5"/>
        <end position="181"/>
    </location>
</feature>
<comment type="similarity">
    <text evidence="1">Belongs to the SMC family. SbcC subfamily.</text>
</comment>
<dbReference type="GO" id="GO:0016887">
    <property type="term" value="F:ATP hydrolysis activity"/>
    <property type="evidence" value="ECO:0007669"/>
    <property type="project" value="InterPro"/>
</dbReference>
<dbReference type="Pfam" id="PF13558">
    <property type="entry name" value="SbcC_Walker_B"/>
    <property type="match status" value="1"/>
</dbReference>
<protein>
    <recommendedName>
        <fullName evidence="3">Nuclease SbcCD subunit C</fullName>
    </recommendedName>
</protein>
<keyword evidence="7" id="KW-1185">Reference proteome</keyword>
<evidence type="ECO:0000256" key="2">
    <source>
        <dbReference type="ARBA" id="ARBA00011322"/>
    </source>
</evidence>
<name>K6W8D3_9ACTN</name>
<comment type="caution">
    <text evidence="6">The sequence shown here is derived from an EMBL/GenBank/DDBJ whole genome shotgun (WGS) entry which is preliminary data.</text>
</comment>
<dbReference type="InterPro" id="IPR038729">
    <property type="entry name" value="Rad50/SbcC_AAA"/>
</dbReference>
<reference evidence="6 7" key="1">
    <citation type="submission" date="2012-08" db="EMBL/GenBank/DDBJ databases">
        <title>Whole genome shotgun sequence of Gordonia rhizosphera NBRC 16068.</title>
        <authorList>
            <person name="Takarada H."/>
            <person name="Isaki S."/>
            <person name="Hosoyama A."/>
            <person name="Tsuchikane K."/>
            <person name="Katsumata H."/>
            <person name="Baba S."/>
            <person name="Ohji S."/>
            <person name="Yamazaki S."/>
            <person name="Fujita N."/>
        </authorList>
    </citation>
    <scope>NUCLEOTIDE SEQUENCE [LARGE SCALE GENOMIC DNA]</scope>
    <source>
        <strain evidence="6 7">NBRC 16068</strain>
    </source>
</reference>
<dbReference type="PANTHER" id="PTHR32114">
    <property type="entry name" value="ABC TRANSPORTER ABCH.3"/>
    <property type="match status" value="1"/>
</dbReference>
<organism evidence="6 7">
    <name type="scientific">Gordonia rhizosphera NBRC 16068</name>
    <dbReference type="NCBI Taxonomy" id="1108045"/>
    <lineage>
        <taxon>Bacteria</taxon>
        <taxon>Bacillati</taxon>
        <taxon>Actinomycetota</taxon>
        <taxon>Actinomycetes</taxon>
        <taxon>Mycobacteriales</taxon>
        <taxon>Gordoniaceae</taxon>
        <taxon>Gordonia</taxon>
    </lineage>
</organism>
<dbReference type="eggNOG" id="COG0419">
    <property type="taxonomic scope" value="Bacteria"/>
</dbReference>
<dbReference type="AlphaFoldDB" id="K6W8D3"/>
<dbReference type="Proteomes" id="UP000008363">
    <property type="component" value="Unassembled WGS sequence"/>
</dbReference>
<dbReference type="Pfam" id="PF13476">
    <property type="entry name" value="AAA_23"/>
    <property type="match status" value="1"/>
</dbReference>
<accession>K6W8D3</accession>
<dbReference type="InterPro" id="IPR027417">
    <property type="entry name" value="P-loop_NTPase"/>
</dbReference>
<dbReference type="OrthoDB" id="9795626at2"/>